<keyword evidence="5" id="KW-0460">Magnesium</keyword>
<evidence type="ECO:0000256" key="2">
    <source>
        <dbReference type="ARBA" id="ARBA00022723"/>
    </source>
</evidence>
<keyword evidence="9" id="KW-0233">DNA recombination</keyword>
<comment type="caution">
    <text evidence="12">The sequence shown here is derived from an EMBL/GenBank/DDBJ whole genome shotgun (WGS) entry which is preliminary data.</text>
</comment>
<dbReference type="GO" id="GO:0016787">
    <property type="term" value="F:hydrolase activity"/>
    <property type="evidence" value="ECO:0007669"/>
    <property type="project" value="UniProtKB-KW"/>
</dbReference>
<evidence type="ECO:0000256" key="9">
    <source>
        <dbReference type="ARBA" id="ARBA00023172"/>
    </source>
</evidence>
<keyword evidence="6" id="KW-0229">DNA integration</keyword>
<dbReference type="GO" id="GO:0015074">
    <property type="term" value="P:DNA integration"/>
    <property type="evidence" value="ECO:0007669"/>
    <property type="project" value="UniProtKB-KW"/>
</dbReference>
<feature type="region of interest" description="Disordered" evidence="10">
    <location>
        <begin position="203"/>
        <end position="232"/>
    </location>
</feature>
<dbReference type="SUPFAM" id="SSF53098">
    <property type="entry name" value="Ribonuclease H-like"/>
    <property type="match status" value="1"/>
</dbReference>
<dbReference type="GO" id="GO:0003964">
    <property type="term" value="F:RNA-directed DNA polymerase activity"/>
    <property type="evidence" value="ECO:0007669"/>
    <property type="project" value="UniProtKB-KW"/>
</dbReference>
<evidence type="ECO:0000256" key="1">
    <source>
        <dbReference type="ARBA" id="ARBA00022722"/>
    </source>
</evidence>
<dbReference type="GO" id="GO:0004519">
    <property type="term" value="F:endonuclease activity"/>
    <property type="evidence" value="ECO:0007669"/>
    <property type="project" value="UniProtKB-KW"/>
</dbReference>
<dbReference type="Proteomes" id="UP000469452">
    <property type="component" value="Unassembled WGS sequence"/>
</dbReference>
<evidence type="ECO:0000256" key="5">
    <source>
        <dbReference type="ARBA" id="ARBA00022842"/>
    </source>
</evidence>
<dbReference type="GO" id="GO:0006310">
    <property type="term" value="P:DNA recombination"/>
    <property type="evidence" value="ECO:0007669"/>
    <property type="project" value="UniProtKB-KW"/>
</dbReference>
<gene>
    <name evidence="12" type="ORF">AaE_015471</name>
</gene>
<sequence length="247" mass="28003">MRAATEAQWAWSERQTGQRVKQLRSDGGPEYSSNEFKEWLTQHGIRHEKSAPDNQWQNGIAERAHRSLMEMALSMLTNANMARRWWAEAVRTVAFIQNRVLHTSTGSKTPLELLTGRKPTLANMKVFGCIAYNMVKDPTKRDKLAPKATKCVMLGYCEDTKAYKLYDLPVETQKVTSGVHVTFSESEFANGPRDIDHQLIIDDDEDEEPASPPVEGTPRHNPSVQQAIAHSRHDTTTLLHTLQYSED</sequence>
<dbReference type="EMBL" id="VJMI01020838">
    <property type="protein sequence ID" value="KAF0703246.1"/>
    <property type="molecule type" value="Genomic_DNA"/>
</dbReference>
<dbReference type="InterPro" id="IPR039537">
    <property type="entry name" value="Retrotran_Ty1/copia-like"/>
</dbReference>
<keyword evidence="4" id="KW-0378">Hydrolase</keyword>
<reference evidence="12 13" key="1">
    <citation type="submission" date="2019-06" db="EMBL/GenBank/DDBJ databases">
        <title>Genomics analysis of Aphanomyces spp. identifies a new class of oomycete effector associated with host adaptation.</title>
        <authorList>
            <person name="Gaulin E."/>
        </authorList>
    </citation>
    <scope>NUCLEOTIDE SEQUENCE [LARGE SCALE GENOMIC DNA]</scope>
    <source>
        <strain evidence="12 13">E</strain>
    </source>
</reference>
<dbReference type="InterPro" id="IPR012337">
    <property type="entry name" value="RNaseH-like_sf"/>
</dbReference>
<dbReference type="Pfam" id="PF25597">
    <property type="entry name" value="SH3_retrovirus"/>
    <property type="match status" value="1"/>
</dbReference>
<evidence type="ECO:0000313" key="12">
    <source>
        <dbReference type="EMBL" id="KAF0703246.1"/>
    </source>
</evidence>
<keyword evidence="3" id="KW-0255">Endonuclease</keyword>
<keyword evidence="8" id="KW-0808">Transferase</keyword>
<accession>A0A6A4Z097</accession>
<dbReference type="PROSITE" id="PS50994">
    <property type="entry name" value="INTEGRASE"/>
    <property type="match status" value="1"/>
</dbReference>
<dbReference type="InterPro" id="IPR001584">
    <property type="entry name" value="Integrase_cat-core"/>
</dbReference>
<keyword evidence="8" id="KW-0548">Nucleotidyltransferase</keyword>
<dbReference type="PANTHER" id="PTHR42648">
    <property type="entry name" value="TRANSPOSASE, PUTATIVE-RELATED"/>
    <property type="match status" value="1"/>
</dbReference>
<keyword evidence="2" id="KW-0479">Metal-binding</keyword>
<evidence type="ECO:0000256" key="8">
    <source>
        <dbReference type="ARBA" id="ARBA00022932"/>
    </source>
</evidence>
<evidence type="ECO:0000259" key="11">
    <source>
        <dbReference type="PROSITE" id="PS50994"/>
    </source>
</evidence>
<protein>
    <recommendedName>
        <fullName evidence="11">Integrase catalytic domain-containing protein</fullName>
    </recommendedName>
</protein>
<dbReference type="VEuPathDB" id="FungiDB:H257_17769"/>
<dbReference type="Gene3D" id="3.30.420.10">
    <property type="entry name" value="Ribonuclease H-like superfamily/Ribonuclease H"/>
    <property type="match status" value="1"/>
</dbReference>
<dbReference type="InterPro" id="IPR036397">
    <property type="entry name" value="RNaseH_sf"/>
</dbReference>
<evidence type="ECO:0000256" key="4">
    <source>
        <dbReference type="ARBA" id="ARBA00022801"/>
    </source>
</evidence>
<feature type="domain" description="Integrase catalytic" evidence="11">
    <location>
        <begin position="1"/>
        <end position="118"/>
    </location>
</feature>
<proteinExistence type="predicted"/>
<evidence type="ECO:0000256" key="7">
    <source>
        <dbReference type="ARBA" id="ARBA00022918"/>
    </source>
</evidence>
<keyword evidence="8" id="KW-0239">DNA-directed DNA polymerase</keyword>
<dbReference type="InterPro" id="IPR057670">
    <property type="entry name" value="SH3_retrovirus"/>
</dbReference>
<dbReference type="GO" id="GO:0003676">
    <property type="term" value="F:nucleic acid binding"/>
    <property type="evidence" value="ECO:0007669"/>
    <property type="project" value="InterPro"/>
</dbReference>
<evidence type="ECO:0000256" key="3">
    <source>
        <dbReference type="ARBA" id="ARBA00022759"/>
    </source>
</evidence>
<keyword evidence="1" id="KW-0540">Nuclease</keyword>
<evidence type="ECO:0000256" key="6">
    <source>
        <dbReference type="ARBA" id="ARBA00022908"/>
    </source>
</evidence>
<dbReference type="GO" id="GO:0003887">
    <property type="term" value="F:DNA-directed DNA polymerase activity"/>
    <property type="evidence" value="ECO:0007669"/>
    <property type="project" value="UniProtKB-KW"/>
</dbReference>
<dbReference type="GO" id="GO:0046872">
    <property type="term" value="F:metal ion binding"/>
    <property type="evidence" value="ECO:0007669"/>
    <property type="project" value="UniProtKB-KW"/>
</dbReference>
<dbReference type="PANTHER" id="PTHR42648:SF11">
    <property type="entry name" value="TRANSPOSON TY4-P GAG-POL POLYPROTEIN"/>
    <property type="match status" value="1"/>
</dbReference>
<organism evidence="12 13">
    <name type="scientific">Aphanomyces astaci</name>
    <name type="common">Crayfish plague agent</name>
    <dbReference type="NCBI Taxonomy" id="112090"/>
    <lineage>
        <taxon>Eukaryota</taxon>
        <taxon>Sar</taxon>
        <taxon>Stramenopiles</taxon>
        <taxon>Oomycota</taxon>
        <taxon>Saprolegniomycetes</taxon>
        <taxon>Saprolegniales</taxon>
        <taxon>Verrucalvaceae</taxon>
        <taxon>Aphanomyces</taxon>
    </lineage>
</organism>
<evidence type="ECO:0000313" key="13">
    <source>
        <dbReference type="Proteomes" id="UP000469452"/>
    </source>
</evidence>
<name>A0A6A4Z097_APHAT</name>
<dbReference type="AlphaFoldDB" id="A0A6A4Z097"/>
<evidence type="ECO:0000256" key="10">
    <source>
        <dbReference type="SAM" id="MobiDB-lite"/>
    </source>
</evidence>
<keyword evidence="7" id="KW-0695">RNA-directed DNA polymerase</keyword>